<dbReference type="Gene3D" id="3.30.565.10">
    <property type="entry name" value="Histidine kinase-like ATPase, C-terminal domain"/>
    <property type="match status" value="1"/>
</dbReference>
<dbReference type="InterPro" id="IPR018762">
    <property type="entry name" value="ChpT_C"/>
</dbReference>
<feature type="domain" description="Histidine phosphotransferase ChpT C-terminal" evidence="1">
    <location>
        <begin position="102"/>
        <end position="221"/>
    </location>
</feature>
<evidence type="ECO:0000313" key="3">
    <source>
        <dbReference type="Proteomes" id="UP000278756"/>
    </source>
</evidence>
<dbReference type="Pfam" id="PF10090">
    <property type="entry name" value="HPTransfase"/>
    <property type="match status" value="1"/>
</dbReference>
<dbReference type="EMBL" id="AP018827">
    <property type="protein sequence ID" value="BBF81514.1"/>
    <property type="molecule type" value="Genomic_DNA"/>
</dbReference>
<gene>
    <name evidence="2" type="ORF">EM6_2115</name>
</gene>
<name>A0A3G9G8S5_9CAUL</name>
<dbReference type="Proteomes" id="UP000278756">
    <property type="component" value="Chromosome 1"/>
</dbReference>
<dbReference type="AlphaFoldDB" id="A0A3G9G8S5"/>
<proteinExistence type="predicted"/>
<dbReference type="InterPro" id="IPR036890">
    <property type="entry name" value="HATPase_C_sf"/>
</dbReference>
<dbReference type="GO" id="GO:0016301">
    <property type="term" value="F:kinase activity"/>
    <property type="evidence" value="ECO:0007669"/>
    <property type="project" value="UniProtKB-KW"/>
</dbReference>
<keyword evidence="2" id="KW-0808">Transferase</keyword>
<reference evidence="3" key="1">
    <citation type="journal article" date="2017" name="Biotechnol. Biofuels">
        <title>Evaluation of environmental bacterial communities as a factor affecting the growth of duckweed Lemna minor.</title>
        <authorList>
            <person name="Ishizawa H."/>
            <person name="Kuroda M."/>
            <person name="Morikawa M."/>
            <person name="Ike M."/>
        </authorList>
    </citation>
    <scope>NUCLEOTIDE SEQUENCE [LARGE SCALE GENOMIC DNA]</scope>
    <source>
        <strain evidence="3">M6</strain>
    </source>
</reference>
<dbReference type="Gene3D" id="1.10.287.130">
    <property type="match status" value="1"/>
</dbReference>
<reference evidence="3" key="2">
    <citation type="journal article" date="2017" name="Plant Physiol. Biochem.">
        <title>Differential oxidative and antioxidative response of duckweed Lemna minor toward plant growth promoting/inhibiting bacteria.</title>
        <authorList>
            <person name="Ishizawa H."/>
            <person name="Kuroda M."/>
            <person name="Morikawa M."/>
            <person name="Ike M."/>
        </authorList>
    </citation>
    <scope>NUCLEOTIDE SEQUENCE [LARGE SCALE GENOMIC DNA]</scope>
    <source>
        <strain evidence="3">M6</strain>
    </source>
</reference>
<protein>
    <submittedName>
        <fullName evidence="2">Signal transduction histidine kinase</fullName>
    </submittedName>
</protein>
<dbReference type="RefSeq" id="WP_126422663.1">
    <property type="nucleotide sequence ID" value="NZ_AP018827.1"/>
</dbReference>
<sequence>MDDLSLTTPEQGSETETPAKVAALPNPHELATQLVAKLCHDFISPTGAIISGLDLLSDPSAQDMRDDAVNLIQTSATKLVTLVHFARVAFGAATSAEAFSAKELNKTLSDVFSTMRATLAFDVADEVVFEKPAARALMNLGYIAGNALPTGGTATLRREETDEAIILTAQSNGPRARLKPEAVEGLNGQPLSDGLSGQWIQPFWLHSVVQEAGGTLAVTLEPDSLGIKIVLPKK</sequence>
<organism evidence="2 3">
    <name type="scientific">Asticcacaulis excentricus</name>
    <dbReference type="NCBI Taxonomy" id="78587"/>
    <lineage>
        <taxon>Bacteria</taxon>
        <taxon>Pseudomonadati</taxon>
        <taxon>Pseudomonadota</taxon>
        <taxon>Alphaproteobacteria</taxon>
        <taxon>Caulobacterales</taxon>
        <taxon>Caulobacteraceae</taxon>
        <taxon>Asticcacaulis</taxon>
    </lineage>
</organism>
<evidence type="ECO:0000313" key="2">
    <source>
        <dbReference type="EMBL" id="BBF81514.1"/>
    </source>
</evidence>
<evidence type="ECO:0000259" key="1">
    <source>
        <dbReference type="Pfam" id="PF10090"/>
    </source>
</evidence>
<dbReference type="NCBIfam" id="NF046025">
    <property type="entry name" value="HisPtaseChptCaul"/>
    <property type="match status" value="1"/>
</dbReference>
<dbReference type="OrthoDB" id="9803702at2"/>
<accession>A0A3G9G8S5</accession>
<keyword evidence="2" id="KW-0418">Kinase</keyword>